<accession>A0A6J6Q2J6</accession>
<dbReference type="AlphaFoldDB" id="A0A6J6Q2J6"/>
<dbReference type="InterPro" id="IPR036689">
    <property type="entry name" value="ESAT-6-like_sf"/>
</dbReference>
<dbReference type="Gene3D" id="1.10.287.1060">
    <property type="entry name" value="ESAT-6-like"/>
    <property type="match status" value="1"/>
</dbReference>
<reference evidence="1" key="1">
    <citation type="submission" date="2020-05" db="EMBL/GenBank/DDBJ databases">
        <authorList>
            <person name="Chiriac C."/>
            <person name="Salcher M."/>
            <person name="Ghai R."/>
            <person name="Kavagutti S V."/>
        </authorList>
    </citation>
    <scope>NUCLEOTIDE SEQUENCE</scope>
</reference>
<dbReference type="SUPFAM" id="SSF140453">
    <property type="entry name" value="EsxAB dimer-like"/>
    <property type="match status" value="1"/>
</dbReference>
<proteinExistence type="predicted"/>
<dbReference type="NCBIfam" id="TIGR03930">
    <property type="entry name" value="WXG100_ESAT6"/>
    <property type="match status" value="1"/>
</dbReference>
<dbReference type="InterPro" id="IPR010310">
    <property type="entry name" value="T7SS_ESAT-6-like"/>
</dbReference>
<gene>
    <name evidence="1" type="ORF">UFOPK2579_01145</name>
</gene>
<organism evidence="1">
    <name type="scientific">freshwater metagenome</name>
    <dbReference type="NCBI Taxonomy" id="449393"/>
    <lineage>
        <taxon>unclassified sequences</taxon>
        <taxon>metagenomes</taxon>
        <taxon>ecological metagenomes</taxon>
    </lineage>
</organism>
<name>A0A6J6Q2J6_9ZZZZ</name>
<dbReference type="Pfam" id="PF06013">
    <property type="entry name" value="WXG100"/>
    <property type="match status" value="1"/>
</dbReference>
<protein>
    <submittedName>
        <fullName evidence="1">Unannotated protein</fullName>
    </submittedName>
</protein>
<evidence type="ECO:0000313" key="1">
    <source>
        <dbReference type="EMBL" id="CAB4705167.1"/>
    </source>
</evidence>
<sequence length="98" mass="10487">MLTDGISVNHSGLDTGASDLAAGVKAIEDRMIRLEDDLKELKGAWVGSAKDSYTIAKAKWDGAITEMRDLLAKTSQAVTTANQDYRAADQRGANLFNG</sequence>
<dbReference type="EMBL" id="CAEZXR010000119">
    <property type="protein sequence ID" value="CAB4705167.1"/>
    <property type="molecule type" value="Genomic_DNA"/>
</dbReference>